<keyword evidence="1" id="KW-0812">Transmembrane</keyword>
<dbReference type="RefSeq" id="WP_074883019.1">
    <property type="nucleotide sequence ID" value="NZ_FOXO01000001.1"/>
</dbReference>
<evidence type="ECO:0000313" key="3">
    <source>
        <dbReference type="Proteomes" id="UP000182624"/>
    </source>
</evidence>
<sequence length="528" mass="60955">MKVKIWLISWLIIVVSALSVLGFWVYKIDPFFHYHKPDLEGYFYPLNNQRSQNDGISKYFDYDALISGTSMTENFRTTEADKIFGCNSIKVAYSGGSYKEINDNIEKALAANDNLRLVIRCLDMGRFYDAYDVMRLDLGDYPTYLYDSNPFNDVEYLLNRDVAFGRAYQMTLDNDKEGFKPGITSFDDYSRWQSSFVFGINTVSPNGVTLEEKEQVHLTDEEKEVIKKNIDLNVTSVADERPDVDFYYFYSPYSVLSWNEWRAAGTLYKMLEAEEYITELIVPHKNIHLFSFNNRTDITTDLNNYKDAPHYACWINSLMLKWMHEGQYQLTENNYKEHLKQEYDFYTTFDYASVNGQVDYEADFYAAALLNKELTGVDPLDVLNDDKVDVSINGAEYITDDTGRNSIVNCHGALSRDNNTDTLADYLKDKEFIGIKFTVNLDEGYNYLCFDGQKIVDHGRLTAYVYDEDGNLVGQIEANYKDLDTEVHRYVIDLSTISGNVTVVLNGGYVDHTGSPDSNYHFSNIYMY</sequence>
<feature type="transmembrane region" description="Helical" evidence="1">
    <location>
        <begin position="7"/>
        <end position="26"/>
    </location>
</feature>
<proteinExistence type="predicted"/>
<keyword evidence="1" id="KW-1133">Transmembrane helix</keyword>
<dbReference type="OrthoDB" id="996097at2"/>
<dbReference type="Proteomes" id="UP000182624">
    <property type="component" value="Unassembled WGS sequence"/>
</dbReference>
<protein>
    <submittedName>
        <fullName evidence="2">Uncharacterized protein</fullName>
    </submittedName>
</protein>
<dbReference type="AlphaFoldDB" id="A0A1I5PY12"/>
<keyword evidence="3" id="KW-1185">Reference proteome</keyword>
<gene>
    <name evidence="2" type="ORF">SAMN04487928_101201</name>
</gene>
<reference evidence="3" key="1">
    <citation type="submission" date="2016-10" db="EMBL/GenBank/DDBJ databases">
        <authorList>
            <person name="Varghese N."/>
            <person name="Submissions S."/>
        </authorList>
    </citation>
    <scope>NUCLEOTIDE SEQUENCE [LARGE SCALE GENOMIC DNA]</scope>
    <source>
        <strain evidence="3">P18</strain>
    </source>
</reference>
<evidence type="ECO:0000256" key="1">
    <source>
        <dbReference type="SAM" id="Phobius"/>
    </source>
</evidence>
<accession>A0A1I5PY12</accession>
<name>A0A1I5PY12_9FIRM</name>
<dbReference type="EMBL" id="FOXO01000001">
    <property type="protein sequence ID" value="SFP38892.1"/>
    <property type="molecule type" value="Genomic_DNA"/>
</dbReference>
<keyword evidence="1" id="KW-0472">Membrane</keyword>
<organism evidence="2 3">
    <name type="scientific">Butyrivibrio proteoclasticus</name>
    <dbReference type="NCBI Taxonomy" id="43305"/>
    <lineage>
        <taxon>Bacteria</taxon>
        <taxon>Bacillati</taxon>
        <taxon>Bacillota</taxon>
        <taxon>Clostridia</taxon>
        <taxon>Lachnospirales</taxon>
        <taxon>Lachnospiraceae</taxon>
        <taxon>Butyrivibrio</taxon>
    </lineage>
</organism>
<evidence type="ECO:0000313" key="2">
    <source>
        <dbReference type="EMBL" id="SFP38892.1"/>
    </source>
</evidence>